<gene>
    <name evidence="3" type="ORF">DWB85_10200</name>
</gene>
<evidence type="ECO:0000313" key="3">
    <source>
        <dbReference type="EMBL" id="RLQ21950.1"/>
    </source>
</evidence>
<feature type="chain" id="PRO_5017925340" evidence="1">
    <location>
        <begin position="24"/>
        <end position="199"/>
    </location>
</feature>
<keyword evidence="4" id="KW-1185">Reference proteome</keyword>
<dbReference type="Proteomes" id="UP000265509">
    <property type="component" value="Unassembled WGS sequence"/>
</dbReference>
<dbReference type="PROSITE" id="PS51257">
    <property type="entry name" value="PROKAR_LIPOPROTEIN"/>
    <property type="match status" value="1"/>
</dbReference>
<feature type="signal peptide" evidence="1">
    <location>
        <begin position="1"/>
        <end position="23"/>
    </location>
</feature>
<protein>
    <submittedName>
        <fullName evidence="3">Membrane integrity-associated transporter subunit PqiC</fullName>
    </submittedName>
</protein>
<dbReference type="AlphaFoldDB" id="A0A3L7DZH1"/>
<proteinExistence type="predicted"/>
<sequence length="199" mass="21295">MSKSNPTKLWLALALLLAVTACGTTPPASHYRLSAQESLPASAAGPALGVGPVSIPQYLDRDGMVRSDGANRLQIASSERWAEPLDQGITRVLSLNLAGLLQTQNIQPFPWHPERHPDFGVKVRVLALDADATRATLVAEWLLYRIDDDQALARRMADYTQPLSGAEAKAGEIAAAYSKLLYQLSQDIASALAPPAAAD</sequence>
<feature type="domain" description="ABC-type transport auxiliary lipoprotein component" evidence="2">
    <location>
        <begin position="35"/>
        <end position="189"/>
    </location>
</feature>
<evidence type="ECO:0000313" key="4">
    <source>
        <dbReference type="Proteomes" id="UP000265509"/>
    </source>
</evidence>
<dbReference type="EMBL" id="QRAN01000009">
    <property type="protein sequence ID" value="RLQ21950.1"/>
    <property type="molecule type" value="Genomic_DNA"/>
</dbReference>
<dbReference type="InterPro" id="IPR005586">
    <property type="entry name" value="ABC_trans_aux"/>
</dbReference>
<accession>A0A3L7DZH1</accession>
<dbReference type="RefSeq" id="WP_117954135.1">
    <property type="nucleotide sequence ID" value="NZ_QRAN01000009.1"/>
</dbReference>
<comment type="caution">
    <text evidence="3">The sequence shown here is derived from an EMBL/GenBank/DDBJ whole genome shotgun (WGS) entry which is preliminary data.</text>
</comment>
<keyword evidence="1" id="KW-0732">Signal</keyword>
<dbReference type="Pfam" id="PF03886">
    <property type="entry name" value="ABC_trans_aux"/>
    <property type="match status" value="1"/>
</dbReference>
<dbReference type="OrthoDB" id="7064073at2"/>
<name>A0A3L7DZH1_9GAMM</name>
<reference evidence="3 4" key="1">
    <citation type="submission" date="2018-07" db="EMBL/GenBank/DDBJ databases">
        <title>Halioglobus sp. genome submission.</title>
        <authorList>
            <person name="Ye M.-Q."/>
            <person name="Du Z.-J."/>
        </authorList>
    </citation>
    <scope>NUCLEOTIDE SEQUENCE [LARGE SCALE GENOMIC DNA]</scope>
    <source>
        <strain evidence="3 4">U0301</strain>
    </source>
</reference>
<dbReference type="SUPFAM" id="SSF159594">
    <property type="entry name" value="XCC0632-like"/>
    <property type="match status" value="1"/>
</dbReference>
<dbReference type="Gene3D" id="3.40.50.10610">
    <property type="entry name" value="ABC-type transport auxiliary lipoprotein component"/>
    <property type="match status" value="1"/>
</dbReference>
<evidence type="ECO:0000259" key="2">
    <source>
        <dbReference type="Pfam" id="PF03886"/>
    </source>
</evidence>
<evidence type="ECO:0000256" key="1">
    <source>
        <dbReference type="SAM" id="SignalP"/>
    </source>
</evidence>
<organism evidence="3 4">
    <name type="scientific">Seongchinamella sediminis</name>
    <dbReference type="NCBI Taxonomy" id="2283635"/>
    <lineage>
        <taxon>Bacteria</taxon>
        <taxon>Pseudomonadati</taxon>
        <taxon>Pseudomonadota</taxon>
        <taxon>Gammaproteobacteria</taxon>
        <taxon>Cellvibrionales</taxon>
        <taxon>Halieaceae</taxon>
        <taxon>Seongchinamella</taxon>
    </lineage>
</organism>